<accession>A0A2Z2HJN2</accession>
<name>A0A2Z2HJN2_9ARCH</name>
<organism evidence="2 3">
    <name type="scientific">Candidatus Nitrosomarinus catalinensis</name>
    <dbReference type="NCBI Taxonomy" id="1898749"/>
    <lineage>
        <taxon>Archaea</taxon>
        <taxon>Nitrososphaerota</taxon>
        <taxon>Nitrososphaeria</taxon>
        <taxon>Nitrosopumilales</taxon>
        <taxon>Nitrosopumilaceae</taxon>
        <taxon>Candidatus Nitrosomarinus</taxon>
    </lineage>
</organism>
<dbReference type="AlphaFoldDB" id="A0A2Z2HJN2"/>
<dbReference type="RefSeq" id="WP_086908359.1">
    <property type="nucleotide sequence ID" value="NZ_CP021324.1"/>
</dbReference>
<evidence type="ECO:0000313" key="3">
    <source>
        <dbReference type="Proteomes" id="UP000249949"/>
    </source>
</evidence>
<evidence type="ECO:0000313" key="2">
    <source>
        <dbReference type="EMBL" id="ARS64263.1"/>
    </source>
</evidence>
<gene>
    <name evidence="2" type="ORF">NMSP_0642</name>
</gene>
<keyword evidence="3" id="KW-1185">Reference proteome</keyword>
<keyword evidence="1" id="KW-0812">Transmembrane</keyword>
<protein>
    <submittedName>
        <fullName evidence="2">Uncharacterized protein</fullName>
    </submittedName>
</protein>
<proteinExistence type="predicted"/>
<dbReference type="Proteomes" id="UP000249949">
    <property type="component" value="Chromosome"/>
</dbReference>
<feature type="transmembrane region" description="Helical" evidence="1">
    <location>
        <begin position="32"/>
        <end position="51"/>
    </location>
</feature>
<dbReference type="EMBL" id="CP021324">
    <property type="protein sequence ID" value="ARS64263.1"/>
    <property type="molecule type" value="Genomic_DNA"/>
</dbReference>
<sequence>MNPQLKKYYIFLGASLVFSIGLQIVLGYLGVPWFISIGLVMAIFILLPMYMRRRQMGQMGNYGGSSSGAGGGFFGSGGGQSDSANVRYVCLVCNNKHKGGSCPRCGSKMQRADF</sequence>
<dbReference type="OrthoDB" id="11049at2157"/>
<feature type="transmembrane region" description="Helical" evidence="1">
    <location>
        <begin position="7"/>
        <end position="26"/>
    </location>
</feature>
<evidence type="ECO:0000256" key="1">
    <source>
        <dbReference type="SAM" id="Phobius"/>
    </source>
</evidence>
<keyword evidence="1" id="KW-0472">Membrane</keyword>
<reference evidence="2 3" key="1">
    <citation type="journal article" date="2017" name="Environ. Microbiol.">
        <title>Genome and epigenome of a novel marine Thaumarchaeota strain suggest viral infection, phosphorothioation DNA modification and multiple restriction systems.</title>
        <authorList>
            <person name="Ahlgren N.A."/>
            <person name="Chen Y."/>
            <person name="Needham D.M."/>
            <person name="Parada A.E."/>
            <person name="Sachdeva R."/>
            <person name="Trinh V."/>
            <person name="Chen T."/>
            <person name="Fuhrman J.A."/>
        </authorList>
    </citation>
    <scope>NUCLEOTIDE SEQUENCE [LARGE SCALE GENOMIC DNA]</scope>
    <source>
        <strain evidence="2 3">SPOT01</strain>
    </source>
</reference>
<dbReference type="GeneID" id="32901127"/>
<dbReference type="KEGG" id="nct:NMSP_0642"/>
<keyword evidence="1" id="KW-1133">Transmembrane helix</keyword>